<dbReference type="SUPFAM" id="SSF51726">
    <property type="entry name" value="UROD/MetE-like"/>
    <property type="match status" value="1"/>
</dbReference>
<proteinExistence type="predicted"/>
<sequence>MNAKKSFEFSPCGLATGVGSLPFVDPAKAVSFVRRYFTAIPHWPQLPLRGTEENFVFQFLRVLVETGLIKIKGGVPCFDTADPAWPDRLTRFYTIFLAAEEGDSHALQSFALPRDNSKGFYAFLESIERTGPRGIRFFKGHMVGPLTAGFHLKDDRGRMAYYRDELRDVLVKTLAMHARWQAVTLSGLGRPAIIFVDDPGISAYGSYLHITLTREMILEDFNSIFAALHSENARVGLHSCNNADWSVPLQSNLDILSLDAYWYGDSILCYAVELLDFLERGGVLAWGIVPTMERAFEEDSHSLLLRLEHLWSQLERFGLNRETLLKQSMITPACGTGLLSPELAERIYRLTCQVSEALASMC</sequence>
<protein>
    <recommendedName>
        <fullName evidence="3">Methionine synthase</fullName>
    </recommendedName>
</protein>
<evidence type="ECO:0008006" key="3">
    <source>
        <dbReference type="Google" id="ProtNLM"/>
    </source>
</evidence>
<dbReference type="InterPro" id="IPR038071">
    <property type="entry name" value="UROD/MetE-like_sf"/>
</dbReference>
<accession>A0A9W6FV42</accession>
<reference evidence="1" key="1">
    <citation type="submission" date="2022-12" db="EMBL/GenBank/DDBJ databases">
        <title>Reference genome sequencing for broad-spectrum identification of bacterial and archaeal isolates by mass spectrometry.</title>
        <authorList>
            <person name="Sekiguchi Y."/>
            <person name="Tourlousse D.M."/>
        </authorList>
    </citation>
    <scope>NUCLEOTIDE SEQUENCE</scope>
    <source>
        <strain evidence="1">ASRB1</strain>
    </source>
</reference>
<evidence type="ECO:0000313" key="2">
    <source>
        <dbReference type="Proteomes" id="UP001144372"/>
    </source>
</evidence>
<evidence type="ECO:0000313" key="1">
    <source>
        <dbReference type="EMBL" id="GLI35387.1"/>
    </source>
</evidence>
<gene>
    <name evidence="1" type="ORF">DAMNIGENAA_28200</name>
</gene>
<organism evidence="1 2">
    <name type="scientific">Desulforhabdus amnigena</name>
    <dbReference type="NCBI Taxonomy" id="40218"/>
    <lineage>
        <taxon>Bacteria</taxon>
        <taxon>Pseudomonadati</taxon>
        <taxon>Thermodesulfobacteriota</taxon>
        <taxon>Syntrophobacteria</taxon>
        <taxon>Syntrophobacterales</taxon>
        <taxon>Syntrophobacteraceae</taxon>
        <taxon>Desulforhabdus</taxon>
    </lineage>
</organism>
<keyword evidence="2" id="KW-1185">Reference proteome</keyword>
<dbReference type="AlphaFoldDB" id="A0A9W6FV42"/>
<name>A0A9W6FV42_9BACT</name>
<dbReference type="EMBL" id="BSDR01000001">
    <property type="protein sequence ID" value="GLI35387.1"/>
    <property type="molecule type" value="Genomic_DNA"/>
</dbReference>
<dbReference type="Proteomes" id="UP001144372">
    <property type="component" value="Unassembled WGS sequence"/>
</dbReference>
<dbReference type="RefSeq" id="WP_281795129.1">
    <property type="nucleotide sequence ID" value="NZ_BSDR01000001.1"/>
</dbReference>
<comment type="caution">
    <text evidence="1">The sequence shown here is derived from an EMBL/GenBank/DDBJ whole genome shotgun (WGS) entry which is preliminary data.</text>
</comment>
<dbReference type="Gene3D" id="3.20.20.210">
    <property type="match status" value="1"/>
</dbReference>